<dbReference type="PANTHER" id="PTHR35936">
    <property type="entry name" value="MEMBRANE-BOUND LYTIC MUREIN TRANSGLYCOSYLASE F"/>
    <property type="match status" value="1"/>
</dbReference>
<evidence type="ECO:0000259" key="3">
    <source>
        <dbReference type="SMART" id="SM00062"/>
    </source>
</evidence>
<protein>
    <submittedName>
        <fullName evidence="4">Amino acid ABC transporter substrate-binding protein, PAAT family</fullName>
    </submittedName>
</protein>
<dbReference type="Gene3D" id="3.40.190.10">
    <property type="entry name" value="Periplasmic binding protein-like II"/>
    <property type="match status" value="2"/>
</dbReference>
<evidence type="ECO:0000256" key="1">
    <source>
        <dbReference type="ARBA" id="ARBA00022729"/>
    </source>
</evidence>
<dbReference type="PANTHER" id="PTHR35936:SF25">
    <property type="entry name" value="ABC TRANSPORTER SUBSTRATE-BINDING PROTEIN"/>
    <property type="match status" value="1"/>
</dbReference>
<proteinExistence type="predicted"/>
<feature type="domain" description="Solute-binding protein family 3/N-terminal" evidence="3">
    <location>
        <begin position="33"/>
        <end position="256"/>
    </location>
</feature>
<gene>
    <name evidence="4" type="ORF">SAMN06265374_0833</name>
</gene>
<dbReference type="Proteomes" id="UP001157914">
    <property type="component" value="Unassembled WGS sequence"/>
</dbReference>
<evidence type="ECO:0000256" key="2">
    <source>
        <dbReference type="SAM" id="SignalP"/>
    </source>
</evidence>
<feature type="signal peptide" evidence="2">
    <location>
        <begin position="1"/>
        <end position="25"/>
    </location>
</feature>
<name>A0ABY1NDZ3_9HYPH</name>
<accession>A0ABY1NDZ3</accession>
<organism evidence="4 5">
    <name type="scientific">Roseibium denhamense</name>
    <dbReference type="NCBI Taxonomy" id="76305"/>
    <lineage>
        <taxon>Bacteria</taxon>
        <taxon>Pseudomonadati</taxon>
        <taxon>Pseudomonadota</taxon>
        <taxon>Alphaproteobacteria</taxon>
        <taxon>Hyphomicrobiales</taxon>
        <taxon>Stappiaceae</taxon>
        <taxon>Roseibium</taxon>
    </lineage>
</organism>
<keyword evidence="1 2" id="KW-0732">Signal</keyword>
<reference evidence="4 5" key="1">
    <citation type="submission" date="2017-05" db="EMBL/GenBank/DDBJ databases">
        <authorList>
            <person name="Varghese N."/>
            <person name="Submissions S."/>
        </authorList>
    </citation>
    <scope>NUCLEOTIDE SEQUENCE [LARGE SCALE GENOMIC DNA]</scope>
    <source>
        <strain evidence="4 5">DSM 15949</strain>
    </source>
</reference>
<evidence type="ECO:0000313" key="4">
    <source>
        <dbReference type="EMBL" id="SMP07111.1"/>
    </source>
</evidence>
<dbReference type="Pfam" id="PF00497">
    <property type="entry name" value="SBP_bac_3"/>
    <property type="match status" value="1"/>
</dbReference>
<feature type="chain" id="PRO_5046917825" evidence="2">
    <location>
        <begin position="26"/>
        <end position="256"/>
    </location>
</feature>
<dbReference type="InterPro" id="IPR001638">
    <property type="entry name" value="Solute-binding_3/MltF_N"/>
</dbReference>
<sequence length="256" mass="27514">MPNMKRAVLIGASALCFTMSSAAYAVECPRGGTLIAGASDYRPYQKVEGDTITGMDFEVLGAVLGKMGCSLEVQSLPWARHLKGVEDGSVDIASPVSKTAEREAFATFSEPYVDAQEVLFVTPGSETSYPSLSAFFESGGKLGVIREYAYGGDFASLQENYPDQIDDTDSLESNLKKLAAGRIDATLGETYVVSEEIKRLGLSDKVVASETVISSDATYFMFSSTSVPEDFVAAFSAEMQAMKESGEFDSLTSKYR</sequence>
<dbReference type="RefSeq" id="WP_208996852.1">
    <property type="nucleotide sequence ID" value="NZ_BAAAEA010000001.1"/>
</dbReference>
<dbReference type="SMART" id="SM00062">
    <property type="entry name" value="PBPb"/>
    <property type="match status" value="1"/>
</dbReference>
<evidence type="ECO:0000313" key="5">
    <source>
        <dbReference type="Proteomes" id="UP001157914"/>
    </source>
</evidence>
<dbReference type="SUPFAM" id="SSF53850">
    <property type="entry name" value="Periplasmic binding protein-like II"/>
    <property type="match status" value="1"/>
</dbReference>
<keyword evidence="5" id="KW-1185">Reference proteome</keyword>
<comment type="caution">
    <text evidence="4">The sequence shown here is derived from an EMBL/GenBank/DDBJ whole genome shotgun (WGS) entry which is preliminary data.</text>
</comment>
<dbReference type="EMBL" id="FXTT01000001">
    <property type="protein sequence ID" value="SMP07111.1"/>
    <property type="molecule type" value="Genomic_DNA"/>
</dbReference>